<sequence length="126" mass="14102">MEIDPSGAKESDIDLHYLALTCAMQGERALLEGRRSAFGWDIPHTTVCGGFMGGTRSGKMHDLGLRTKFPTKLPDRRHPWRQTPKIQRRMGSLQRPPGRVPGSVWLAGLIPLVPPPLQEVPKLRWS</sequence>
<accession>A0A8H7NPV1</accession>
<evidence type="ECO:0000313" key="3">
    <source>
        <dbReference type="Proteomes" id="UP000616885"/>
    </source>
</evidence>
<evidence type="ECO:0000256" key="1">
    <source>
        <dbReference type="SAM" id="MobiDB-lite"/>
    </source>
</evidence>
<dbReference type="EMBL" id="JADCTT010000001">
    <property type="protein sequence ID" value="KAF9759721.1"/>
    <property type="molecule type" value="Genomic_DNA"/>
</dbReference>
<feature type="region of interest" description="Disordered" evidence="1">
    <location>
        <begin position="71"/>
        <end position="97"/>
    </location>
</feature>
<comment type="caution">
    <text evidence="2">The sequence shown here is derived from an EMBL/GenBank/DDBJ whole genome shotgun (WGS) entry which is preliminary data.</text>
</comment>
<protein>
    <submittedName>
        <fullName evidence="2">Uncharacterized protein</fullName>
    </submittedName>
</protein>
<dbReference type="Proteomes" id="UP000616885">
    <property type="component" value="Unassembled WGS sequence"/>
</dbReference>
<name>A0A8H7NPV1_BIOOC</name>
<evidence type="ECO:0000313" key="2">
    <source>
        <dbReference type="EMBL" id="KAF9759721.1"/>
    </source>
</evidence>
<proteinExistence type="predicted"/>
<gene>
    <name evidence="2" type="ORF">IM811_001415</name>
</gene>
<organism evidence="2 3">
    <name type="scientific">Bionectria ochroleuca</name>
    <name type="common">Gliocladium roseum</name>
    <dbReference type="NCBI Taxonomy" id="29856"/>
    <lineage>
        <taxon>Eukaryota</taxon>
        <taxon>Fungi</taxon>
        <taxon>Dikarya</taxon>
        <taxon>Ascomycota</taxon>
        <taxon>Pezizomycotina</taxon>
        <taxon>Sordariomycetes</taxon>
        <taxon>Hypocreomycetidae</taxon>
        <taxon>Hypocreales</taxon>
        <taxon>Bionectriaceae</taxon>
        <taxon>Clonostachys</taxon>
    </lineage>
</organism>
<reference evidence="2" key="1">
    <citation type="submission" date="2020-10" db="EMBL/GenBank/DDBJ databases">
        <title>High-Quality Genome Resource of Clonostachys rosea strain S41 by Oxford Nanopore Long-Read Sequencing.</title>
        <authorList>
            <person name="Wang H."/>
        </authorList>
    </citation>
    <scope>NUCLEOTIDE SEQUENCE</scope>
    <source>
        <strain evidence="2">S41</strain>
    </source>
</reference>
<dbReference type="AlphaFoldDB" id="A0A8H7NPV1"/>